<dbReference type="GO" id="GO:0006412">
    <property type="term" value="P:translation"/>
    <property type="evidence" value="ECO:0007669"/>
    <property type="project" value="InterPro"/>
</dbReference>
<comment type="catalytic activity">
    <reaction evidence="4">
        <text>a 3-demethylubiquinone + S-adenosyl-L-methionine = a ubiquinone + S-adenosyl-L-homocysteine</text>
        <dbReference type="Rhea" id="RHEA:81215"/>
        <dbReference type="Rhea" id="RHEA-COMP:9565"/>
        <dbReference type="Rhea" id="RHEA-COMP:19654"/>
        <dbReference type="ChEBI" id="CHEBI:16389"/>
        <dbReference type="ChEBI" id="CHEBI:57856"/>
        <dbReference type="ChEBI" id="CHEBI:59789"/>
        <dbReference type="ChEBI" id="CHEBI:231825"/>
    </reaction>
</comment>
<comment type="similarity">
    <text evidence="4">Belongs to the class I-like SAM-binding methyltransferase superfamily. UbiG/COQ3 family.</text>
</comment>
<keyword evidence="4" id="KW-0999">Mitochondrion inner membrane</keyword>
<proteinExistence type="inferred from homology"/>
<dbReference type="GO" id="GO:0003735">
    <property type="term" value="F:structural constituent of ribosome"/>
    <property type="evidence" value="ECO:0007669"/>
    <property type="project" value="InterPro"/>
</dbReference>
<dbReference type="AlphaFoldDB" id="A0A8H7PUR1"/>
<evidence type="ECO:0000259" key="8">
    <source>
        <dbReference type="Pfam" id="PF08241"/>
    </source>
</evidence>
<feature type="binding site" evidence="4">
    <location>
        <position position="108"/>
    </location>
    <ligand>
        <name>S-adenosyl-L-methionine</name>
        <dbReference type="ChEBI" id="CHEBI:59789"/>
    </ligand>
</feature>
<name>A0A8H7PUR1_9FUNG</name>
<dbReference type="EC" id="2.1.1.-" evidence="4"/>
<dbReference type="CDD" id="cd02440">
    <property type="entry name" value="AdoMet_MTases"/>
    <property type="match status" value="1"/>
</dbReference>
<dbReference type="InterPro" id="IPR013216">
    <property type="entry name" value="Methyltransf_11"/>
</dbReference>
<feature type="domain" description="Large ribosomal subunit protein uL15/eL18" evidence="7">
    <location>
        <begin position="383"/>
        <end position="454"/>
    </location>
</feature>
<sequence>MLPQMLRGLRPLVTKTRHVRALSQLSTINAEEVKKFSAKSAEWWDPHGEFGMLHLMNPTRVSYIRDRIAPSAQDSTPFKGLKMLDIGCGGGLLSESLVRLGGNVLGADASYSNVQMATLHSRKDPALWTGPGQLEYRNTTAEDLLAEGESFDVVLAMEIIEHVNNPSEFLRVCADMVRPGGKLVLSTISRTPMAYFLTNFLAEDVLKMVHKGTHDWSKYIKSEELTEAIRSLQGGWQVDDVRGIAWNPIKGRWVVSEKNGDIGVAGVGSLEQWSVSILDQPSSIIQHESFQPYDRWMDEADELRLFSDILWRPTRLHHNRKKRGHVSAGHGRVGKHRKHPGGRGLAGGQHHHRINMDKYHPGYFGKVGMRYFHKTHNQFHRPIVNLDKIWTLVGEEVRNKYKNTEKVAVIDALQHGFHKVLAKGRLPEQPVIVRTKFVSRRAEEKIKAAGGVVELIA</sequence>
<feature type="compositionally biased region" description="Basic residues" evidence="6">
    <location>
        <begin position="332"/>
        <end position="341"/>
    </location>
</feature>
<dbReference type="InterPro" id="IPR021131">
    <property type="entry name" value="Ribosomal_uL15/eL18"/>
</dbReference>
<organism evidence="9 10">
    <name type="scientific">Umbelopsis vinacea</name>
    <dbReference type="NCBI Taxonomy" id="44442"/>
    <lineage>
        <taxon>Eukaryota</taxon>
        <taxon>Fungi</taxon>
        <taxon>Fungi incertae sedis</taxon>
        <taxon>Mucoromycota</taxon>
        <taxon>Mucoromycotina</taxon>
        <taxon>Umbelopsidomycetes</taxon>
        <taxon>Umbelopsidales</taxon>
        <taxon>Umbelopsidaceae</taxon>
        <taxon>Umbelopsis</taxon>
    </lineage>
</organism>
<keyword evidence="4" id="KW-0808">Transferase</keyword>
<dbReference type="InterPro" id="IPR001196">
    <property type="entry name" value="Ribosomal_uL15_CS"/>
</dbReference>
<comment type="subunit">
    <text evidence="4">Component of a multi-subunit COQ enzyme complex, composed of at least COQ3, COQ4, COQ5, COQ6, COQ7 and COQ9.</text>
</comment>
<keyword evidence="4" id="KW-0831">Ubiquinone biosynthesis</keyword>
<dbReference type="EMBL" id="JAEPRA010000010">
    <property type="protein sequence ID" value="KAG2179566.1"/>
    <property type="molecule type" value="Genomic_DNA"/>
</dbReference>
<protein>
    <recommendedName>
        <fullName evidence="4">Ubiquinone biosynthesis O-methyltransferase, mitochondrial</fullName>
    </recommendedName>
    <alternativeName>
        <fullName evidence="4">3-demethylubiquinol 3-O-methyltransferase</fullName>
        <ecNumber evidence="4">2.1.1.64</ecNumber>
    </alternativeName>
    <alternativeName>
        <fullName evidence="4">3-demethylubiquinone 3-O-methyltransferase</fullName>
        <ecNumber evidence="4">2.1.1.-</ecNumber>
    </alternativeName>
    <alternativeName>
        <fullName evidence="4">Polyprenyldihydroxybenzoate methyltransferase</fullName>
        <ecNumber evidence="4">2.1.1.114</ecNumber>
    </alternativeName>
</protein>
<dbReference type="PROSITE" id="PS00475">
    <property type="entry name" value="RIBOSOMAL_L15"/>
    <property type="match status" value="1"/>
</dbReference>
<dbReference type="OrthoDB" id="3265906at2759"/>
<dbReference type="NCBIfam" id="TIGR01983">
    <property type="entry name" value="UbiG"/>
    <property type="match status" value="1"/>
</dbReference>
<dbReference type="EC" id="2.1.1.114" evidence="4"/>
<feature type="region of interest" description="Disordered" evidence="6">
    <location>
        <begin position="320"/>
        <end position="350"/>
    </location>
</feature>
<evidence type="ECO:0000313" key="9">
    <source>
        <dbReference type="EMBL" id="KAG2179566.1"/>
    </source>
</evidence>
<comment type="subcellular location">
    <subcellularLocation>
        <location evidence="4">Mitochondrion inner membrane</location>
        <topology evidence="4">Peripheral membrane protein</topology>
        <orientation evidence="4">Matrix side</orientation>
    </subcellularLocation>
</comment>
<dbReference type="GO" id="GO:0046872">
    <property type="term" value="F:metal ion binding"/>
    <property type="evidence" value="ECO:0007669"/>
    <property type="project" value="UniProtKB-KW"/>
</dbReference>
<keyword evidence="2 5" id="KW-0689">Ribosomal protein</keyword>
<dbReference type="SUPFAM" id="SSF53335">
    <property type="entry name" value="S-adenosyl-L-methionine-dependent methyltransferases"/>
    <property type="match status" value="1"/>
</dbReference>
<dbReference type="GO" id="GO:0031314">
    <property type="term" value="C:extrinsic component of mitochondrial inner membrane"/>
    <property type="evidence" value="ECO:0007669"/>
    <property type="project" value="UniProtKB-UniRule"/>
</dbReference>
<feature type="binding site" evidence="4">
    <location>
        <position position="87"/>
    </location>
    <ligand>
        <name>S-adenosyl-L-methionine</name>
        <dbReference type="ChEBI" id="CHEBI:59789"/>
    </ligand>
</feature>
<evidence type="ECO:0000256" key="1">
    <source>
        <dbReference type="ARBA" id="ARBA00007320"/>
    </source>
</evidence>
<gene>
    <name evidence="4" type="primary">COQ3</name>
    <name evidence="9" type="ORF">INT44_006413</name>
</gene>
<comment type="cofactor">
    <cofactor evidence="4">
        <name>Mg(2+)</name>
        <dbReference type="ChEBI" id="CHEBI:18420"/>
    </cofactor>
</comment>
<keyword evidence="3 5" id="KW-0687">Ribonucleoprotein</keyword>
<dbReference type="FunFam" id="3.100.10.10:FF:000002">
    <property type="entry name" value="60S ribosomal protein L27a"/>
    <property type="match status" value="1"/>
</dbReference>
<evidence type="ECO:0000256" key="2">
    <source>
        <dbReference type="ARBA" id="ARBA00022980"/>
    </source>
</evidence>
<comment type="caution">
    <text evidence="9">The sequence shown here is derived from an EMBL/GenBank/DDBJ whole genome shotgun (WGS) entry which is preliminary data.</text>
</comment>
<evidence type="ECO:0000313" key="10">
    <source>
        <dbReference type="Proteomes" id="UP000612746"/>
    </source>
</evidence>
<dbReference type="SUPFAM" id="SSF52080">
    <property type="entry name" value="Ribosomal proteins L15p and L18e"/>
    <property type="match status" value="1"/>
</dbReference>
<evidence type="ECO:0000256" key="3">
    <source>
        <dbReference type="ARBA" id="ARBA00023274"/>
    </source>
</evidence>
<dbReference type="InterPro" id="IPR029063">
    <property type="entry name" value="SAM-dependent_MTases_sf"/>
</dbReference>
<comment type="pathway">
    <text evidence="4">Cofactor biosynthesis; ubiquinone biosynthesis.</text>
</comment>
<dbReference type="PANTHER" id="PTHR11721">
    <property type="entry name" value="60S RIBOSOMAL PROTEIN L27A"/>
    <property type="match status" value="1"/>
</dbReference>
<dbReference type="HAMAP" id="MF_01341">
    <property type="entry name" value="Ribosomal_uL15"/>
    <property type="match status" value="1"/>
</dbReference>
<dbReference type="GO" id="GO:0032259">
    <property type="term" value="P:methylation"/>
    <property type="evidence" value="ECO:0007669"/>
    <property type="project" value="UniProtKB-KW"/>
</dbReference>
<feature type="domain" description="Methyltransferase type 11" evidence="8">
    <location>
        <begin position="84"/>
        <end position="185"/>
    </location>
</feature>
<feature type="binding site" evidence="4">
    <location>
        <position position="161"/>
    </location>
    <ligand>
        <name>Mg(2+)</name>
        <dbReference type="ChEBI" id="CHEBI:18420"/>
    </ligand>
</feature>
<feature type="binding site" evidence="4">
    <location>
        <position position="162"/>
    </location>
    <ligand>
        <name>Mg(2+)</name>
        <dbReference type="ChEBI" id="CHEBI:18420"/>
    </ligand>
</feature>
<dbReference type="Pfam" id="PF08241">
    <property type="entry name" value="Methyltransf_11"/>
    <property type="match status" value="1"/>
</dbReference>
<dbReference type="HAMAP" id="MF_00472">
    <property type="entry name" value="UbiG"/>
    <property type="match status" value="1"/>
</dbReference>
<dbReference type="InterPro" id="IPR030878">
    <property type="entry name" value="Ribosomal_uL15"/>
</dbReference>
<feature type="binding site" evidence="4">
    <location>
        <position position="60"/>
    </location>
    <ligand>
        <name>S-adenosyl-L-methionine</name>
        <dbReference type="ChEBI" id="CHEBI:59789"/>
    </ligand>
</feature>
<comment type="similarity">
    <text evidence="1 5">Belongs to the universal ribosomal protein uL15 family.</text>
</comment>
<keyword evidence="4" id="KW-0489">Methyltransferase</keyword>
<dbReference type="InterPro" id="IPR036227">
    <property type="entry name" value="Ribosomal_uL15/eL18_sf"/>
</dbReference>
<keyword evidence="4" id="KW-0472">Membrane</keyword>
<accession>A0A8H7PUR1</accession>
<dbReference type="Proteomes" id="UP000612746">
    <property type="component" value="Unassembled WGS sequence"/>
</dbReference>
<keyword evidence="10" id="KW-1185">Reference proteome</keyword>
<dbReference type="Gene3D" id="3.40.50.150">
    <property type="entry name" value="Vaccinia Virus protein VP39"/>
    <property type="match status" value="1"/>
</dbReference>
<comment type="function">
    <text evidence="4">O-methyltransferase required for two non-consecutive steps during ubiquinone biosynthesis. Catalyzes the 2 O-methylation of 3,4-dihydroxy-5-(all-trans-polyprenyl)benzoic acid into 4-hydroxy-3-methoxy-5-(all-trans-polyprenyl)benzoic acid. Also catalyzes the last step of ubiquinone biosynthesis by mediating methylation of 3-demethylubiquinone into ubiquinone. Also able to mediate the methylation of 3-demethylubiquinol into ubiquinol.</text>
</comment>
<reference evidence="9" key="1">
    <citation type="submission" date="2020-12" db="EMBL/GenBank/DDBJ databases">
        <title>Metabolic potential, ecology and presence of endohyphal bacteria is reflected in genomic diversity of Mucoromycotina.</title>
        <authorList>
            <person name="Muszewska A."/>
            <person name="Okrasinska A."/>
            <person name="Steczkiewicz K."/>
            <person name="Drgas O."/>
            <person name="Orlowska M."/>
            <person name="Perlinska-Lenart U."/>
            <person name="Aleksandrzak-Piekarczyk T."/>
            <person name="Szatraj K."/>
            <person name="Zielenkiewicz U."/>
            <person name="Pilsyk S."/>
            <person name="Malc E."/>
            <person name="Mieczkowski P."/>
            <person name="Kruszewska J.S."/>
            <person name="Biernat P."/>
            <person name="Pawlowska J."/>
        </authorList>
    </citation>
    <scope>NUCLEOTIDE SEQUENCE</scope>
    <source>
        <strain evidence="9">WA0000051536</strain>
    </source>
</reference>
<keyword evidence="4" id="KW-0496">Mitochondrion</keyword>
<dbReference type="PANTHER" id="PTHR11721:SF3">
    <property type="entry name" value="LARGE RIBOSOMAL SUBUNIT PROTEIN UL15"/>
    <property type="match status" value="1"/>
</dbReference>
<dbReference type="Gene3D" id="3.100.10.10">
    <property type="match status" value="1"/>
</dbReference>
<dbReference type="GO" id="GO:0022625">
    <property type="term" value="C:cytosolic large ribosomal subunit"/>
    <property type="evidence" value="ECO:0007669"/>
    <property type="project" value="TreeGrafter"/>
</dbReference>
<evidence type="ECO:0000256" key="6">
    <source>
        <dbReference type="SAM" id="MobiDB-lite"/>
    </source>
</evidence>
<dbReference type="UniPathway" id="UPA00232"/>
<evidence type="ECO:0000256" key="4">
    <source>
        <dbReference type="HAMAP-Rule" id="MF_03190"/>
    </source>
</evidence>
<comment type="catalytic activity">
    <reaction evidence="4">
        <text>a 3,4-dihydroxy-5-(all-trans-polyprenyl)benzoate + S-adenosyl-L-methionine = a 4-hydroxy-3-methoxy-5-(all-trans-polyprenyl)benzoate + S-adenosyl-L-homocysteine + H(+)</text>
        <dbReference type="Rhea" id="RHEA:44452"/>
        <dbReference type="Rhea" id="RHEA-COMP:10930"/>
        <dbReference type="Rhea" id="RHEA-COMP:10931"/>
        <dbReference type="ChEBI" id="CHEBI:15378"/>
        <dbReference type="ChEBI" id="CHEBI:57856"/>
        <dbReference type="ChEBI" id="CHEBI:59789"/>
        <dbReference type="ChEBI" id="CHEBI:64694"/>
        <dbReference type="ChEBI" id="CHEBI:84443"/>
        <dbReference type="EC" id="2.1.1.114"/>
    </reaction>
</comment>
<keyword evidence="4" id="KW-0460">Magnesium</keyword>
<evidence type="ECO:0000259" key="7">
    <source>
        <dbReference type="Pfam" id="PF00828"/>
    </source>
</evidence>
<dbReference type="EC" id="2.1.1.64" evidence="4"/>
<evidence type="ECO:0000256" key="5">
    <source>
        <dbReference type="RuleBase" id="RU003888"/>
    </source>
</evidence>
<dbReference type="GO" id="GO:0010420">
    <property type="term" value="F:polyprenyldihydroxybenzoate methyltransferase activity"/>
    <property type="evidence" value="ECO:0007669"/>
    <property type="project" value="UniProtKB-UniRule"/>
</dbReference>
<keyword evidence="4" id="KW-0949">S-adenosyl-L-methionine</keyword>
<keyword evidence="4" id="KW-0479">Metal-binding</keyword>
<feature type="binding site" evidence="4">
    <location>
        <position position="158"/>
    </location>
    <ligand>
        <name>Mg(2+)</name>
        <dbReference type="ChEBI" id="CHEBI:18420"/>
    </ligand>
</feature>
<dbReference type="GO" id="GO:0061542">
    <property type="term" value="F:3-demethylubiquinol 3-O-methyltransferase activity"/>
    <property type="evidence" value="ECO:0007669"/>
    <property type="project" value="UniProtKB-UniRule"/>
</dbReference>
<dbReference type="Pfam" id="PF00828">
    <property type="entry name" value="Ribosomal_L27A"/>
    <property type="match status" value="1"/>
</dbReference>
<comment type="catalytic activity">
    <reaction evidence="4">
        <text>a 3-demethylubiquinol + S-adenosyl-L-methionine = a ubiquinol + S-adenosyl-L-homocysteine + H(+)</text>
        <dbReference type="Rhea" id="RHEA:44380"/>
        <dbReference type="Rhea" id="RHEA-COMP:9566"/>
        <dbReference type="Rhea" id="RHEA-COMP:10914"/>
        <dbReference type="ChEBI" id="CHEBI:15378"/>
        <dbReference type="ChEBI" id="CHEBI:17976"/>
        <dbReference type="ChEBI" id="CHEBI:57856"/>
        <dbReference type="ChEBI" id="CHEBI:59789"/>
        <dbReference type="ChEBI" id="CHEBI:84422"/>
        <dbReference type="EC" id="2.1.1.64"/>
    </reaction>
</comment>
<feature type="binding site" evidence="4">
    <location>
        <position position="157"/>
    </location>
    <ligand>
        <name>S-adenosyl-L-methionine</name>
        <dbReference type="ChEBI" id="CHEBI:59789"/>
    </ligand>
</feature>
<dbReference type="InterPro" id="IPR010233">
    <property type="entry name" value="UbiG_MeTrfase"/>
</dbReference>